<evidence type="ECO:0000313" key="1">
    <source>
        <dbReference type="EMBL" id="MBD6620811.1"/>
    </source>
</evidence>
<protein>
    <submittedName>
        <fullName evidence="1">Uncharacterized protein</fullName>
    </submittedName>
</protein>
<dbReference type="AlphaFoldDB" id="A0AA40T4J3"/>
<dbReference type="RefSeq" id="WP_191762119.1">
    <property type="nucleotide sequence ID" value="NZ_VJXY01000085.1"/>
</dbReference>
<organism evidence="1 2">
    <name type="scientific">Komarekiella delphini-convector SJRDD-AB1</name>
    <dbReference type="NCBI Taxonomy" id="2593771"/>
    <lineage>
        <taxon>Bacteria</taxon>
        <taxon>Bacillati</taxon>
        <taxon>Cyanobacteriota</taxon>
        <taxon>Cyanophyceae</taxon>
        <taxon>Nostocales</taxon>
        <taxon>Nostocaceae</taxon>
        <taxon>Komarekiella</taxon>
        <taxon>Komarekiella delphini-convector</taxon>
    </lineage>
</organism>
<proteinExistence type="predicted"/>
<keyword evidence="2" id="KW-1185">Reference proteome</keyword>
<evidence type="ECO:0000313" key="2">
    <source>
        <dbReference type="Proteomes" id="UP001165986"/>
    </source>
</evidence>
<accession>A0AA40T4J3</accession>
<dbReference type="EMBL" id="VJXY01000085">
    <property type="protein sequence ID" value="MBD6620811.1"/>
    <property type="molecule type" value="Genomic_DNA"/>
</dbReference>
<dbReference type="Proteomes" id="UP001165986">
    <property type="component" value="Unassembled WGS sequence"/>
</dbReference>
<name>A0AA40T4J3_9NOST</name>
<comment type="caution">
    <text evidence="1">The sequence shown here is derived from an EMBL/GenBank/DDBJ whole genome shotgun (WGS) entry which is preliminary data.</text>
</comment>
<gene>
    <name evidence="1" type="ORF">FNW02_34935</name>
</gene>
<reference evidence="1" key="1">
    <citation type="submission" date="2019-07" db="EMBL/GenBank/DDBJ databases">
        <title>Toxilogical consequences of a new and cryptic species of cyanobacteria (Komarekiella delphini-convector) recovered from the epidermis of a bottlenose dolphin and 1500 ft. in the air.</title>
        <authorList>
            <person name="Brown A.O."/>
            <person name="Dvorak P."/>
            <person name="Villanueva C.D."/>
            <person name="Foss A.J."/>
            <person name="Garvey A.D."/>
            <person name="Gibson Q.A."/>
            <person name="Johansen J.R."/>
            <person name="Casamatta D.A."/>
        </authorList>
    </citation>
    <scope>NUCLEOTIDE SEQUENCE</scope>
    <source>
        <strain evidence="1">SJRDD-AB1</strain>
    </source>
</reference>
<sequence>MNYSFNQTVSMTTRALPPVEERLHTLVEAMKTLADLTGGKLDPHLEQHFLDCAANLLAEHNRQHTSQFVSKKPRLTIKK</sequence>